<sequence length="289" mass="32094">MTSGQKDETTDKLSRKAKGTAGPRPYLTWGDEQPTRRKQQVNFPAKRGKGGLPNASDWRRALLFGLPMVVLGFAGLVVARHYAEVQEPKQPQGTGLPDPLAGYSAELRKDLTSQALEVPGRLKLTFQGQPQELCDELAEVGLPNAGWRRAAFNGGRWQCASDVVPLTTPSVDYGPATLFFLLRGPSENQIDYLRLKLNVEDPRQMEHGEETVRSVIAALSDRYSWAVPERFLQAITQFKALEMTDRGVRLSVAPEDPELTGDPFAVRRLNIILNFGEPDLIRPADGFQR</sequence>
<keyword evidence="2" id="KW-1133">Transmembrane helix</keyword>
<dbReference type="Pfam" id="PF19495">
    <property type="entry name" value="DUF6030"/>
    <property type="match status" value="1"/>
</dbReference>
<name>A0ABU8TKC9_9HYPH</name>
<comment type="caution">
    <text evidence="3">The sequence shown here is derived from an EMBL/GenBank/DDBJ whole genome shotgun (WGS) entry which is preliminary data.</text>
</comment>
<feature type="compositionally biased region" description="Basic and acidic residues" evidence="1">
    <location>
        <begin position="1"/>
        <end position="14"/>
    </location>
</feature>
<accession>A0ABU8TKC9</accession>
<keyword evidence="2" id="KW-0472">Membrane</keyword>
<gene>
    <name evidence="3" type="ORF">V6575_08160</name>
</gene>
<dbReference type="EMBL" id="JBAKIA010000004">
    <property type="protein sequence ID" value="MEJ8474060.1"/>
    <property type="molecule type" value="Genomic_DNA"/>
</dbReference>
<evidence type="ECO:0000313" key="3">
    <source>
        <dbReference type="EMBL" id="MEJ8474060.1"/>
    </source>
</evidence>
<keyword evidence="2" id="KW-0812">Transmembrane</keyword>
<organism evidence="3 4">
    <name type="scientific">Roseibium algae</name>
    <dbReference type="NCBI Taxonomy" id="3123038"/>
    <lineage>
        <taxon>Bacteria</taxon>
        <taxon>Pseudomonadati</taxon>
        <taxon>Pseudomonadota</taxon>
        <taxon>Alphaproteobacteria</taxon>
        <taxon>Hyphomicrobiales</taxon>
        <taxon>Stappiaceae</taxon>
        <taxon>Roseibium</taxon>
    </lineage>
</organism>
<dbReference type="Proteomes" id="UP001385499">
    <property type="component" value="Unassembled WGS sequence"/>
</dbReference>
<evidence type="ECO:0000256" key="2">
    <source>
        <dbReference type="SAM" id="Phobius"/>
    </source>
</evidence>
<evidence type="ECO:0000313" key="4">
    <source>
        <dbReference type="Proteomes" id="UP001385499"/>
    </source>
</evidence>
<proteinExistence type="predicted"/>
<feature type="region of interest" description="Disordered" evidence="1">
    <location>
        <begin position="1"/>
        <end position="49"/>
    </location>
</feature>
<reference evidence="3 4" key="1">
    <citation type="submission" date="2024-02" db="EMBL/GenBank/DDBJ databases">
        <title>Roseibium algae sp. nov., isolated from marine alga (Grateloupia sp.), showing potential in myo-inositol conversion.</title>
        <authorList>
            <person name="Wang Y."/>
        </authorList>
    </citation>
    <scope>NUCLEOTIDE SEQUENCE [LARGE SCALE GENOMIC DNA]</scope>
    <source>
        <strain evidence="3 4">H3510</strain>
    </source>
</reference>
<keyword evidence="4" id="KW-1185">Reference proteome</keyword>
<evidence type="ECO:0000256" key="1">
    <source>
        <dbReference type="SAM" id="MobiDB-lite"/>
    </source>
</evidence>
<protein>
    <submittedName>
        <fullName evidence="3">DUF6030 family protein</fullName>
    </submittedName>
</protein>
<dbReference type="RefSeq" id="WP_340273769.1">
    <property type="nucleotide sequence ID" value="NZ_JBAKIA010000004.1"/>
</dbReference>
<dbReference type="InterPro" id="IPR046071">
    <property type="entry name" value="DUF6030"/>
</dbReference>
<feature type="transmembrane region" description="Helical" evidence="2">
    <location>
        <begin position="61"/>
        <end position="79"/>
    </location>
</feature>